<dbReference type="Proteomes" id="UP001549162">
    <property type="component" value="Unassembled WGS sequence"/>
</dbReference>
<dbReference type="Pfam" id="PF17762">
    <property type="entry name" value="HTH_ParB"/>
    <property type="match status" value="1"/>
</dbReference>
<dbReference type="InterPro" id="IPR057240">
    <property type="entry name" value="ParB_dimer_C"/>
</dbReference>
<comment type="similarity">
    <text evidence="1">Belongs to the ParB family.</text>
</comment>
<dbReference type="Gene3D" id="1.10.10.2830">
    <property type="match status" value="1"/>
</dbReference>
<reference evidence="5 6" key="1">
    <citation type="submission" date="2024-06" db="EMBL/GenBank/DDBJ databases">
        <title>Genomic Encyclopedia of Type Strains, Phase IV (KMG-IV): sequencing the most valuable type-strain genomes for metagenomic binning, comparative biology and taxonomic classification.</title>
        <authorList>
            <person name="Goeker M."/>
        </authorList>
    </citation>
    <scope>NUCLEOTIDE SEQUENCE [LARGE SCALE GENOMIC DNA]</scope>
    <source>
        <strain evidence="5 6">DSM 21460</strain>
    </source>
</reference>
<evidence type="ECO:0000313" key="5">
    <source>
        <dbReference type="EMBL" id="MET3617750.1"/>
    </source>
</evidence>
<name>A0ABV2JCV7_9FIRM</name>
<sequence>MTKKKSLGRGIGNFLSSSDKIREVIEDDSNKLLEIDIDKIIPNEDQPRKKFDEKEIEELSKSIEKYGIIQPLLLRSVGDKFVIIAGERRFRAAKKAGITSVPAINKDISDDISDRLSIIENIQRKDLNPVEEAMSYRHILDAQNLTQKELADEIGKSRQYIGNTLRLLNLDPRVLKLLENGEISPSHGKNLLSIKDGDEQYKKAVKIVKEALPVNNNKKKNVSKEKKLDIFMEKVRDDLSSKLGTKVLFKEKGKTGKIEIEYYNEDDLSRIVDIILEGN</sequence>
<keyword evidence="3" id="KW-0238">DNA-binding</keyword>
<dbReference type="NCBIfam" id="TIGR00180">
    <property type="entry name" value="parB_part"/>
    <property type="match status" value="1"/>
</dbReference>
<dbReference type="RefSeq" id="WP_354368485.1">
    <property type="nucleotide sequence ID" value="NZ_JBEPMA010000008.1"/>
</dbReference>
<dbReference type="EMBL" id="JBEPMA010000008">
    <property type="protein sequence ID" value="MET3617750.1"/>
    <property type="molecule type" value="Genomic_DNA"/>
</dbReference>
<dbReference type="PANTHER" id="PTHR33375:SF1">
    <property type="entry name" value="CHROMOSOME-PARTITIONING PROTEIN PARB-RELATED"/>
    <property type="match status" value="1"/>
</dbReference>
<evidence type="ECO:0000256" key="1">
    <source>
        <dbReference type="ARBA" id="ARBA00006295"/>
    </source>
</evidence>
<organism evidence="5 6">
    <name type="scientific">Peptoniphilus olsenii</name>
    <dbReference type="NCBI Taxonomy" id="411570"/>
    <lineage>
        <taxon>Bacteria</taxon>
        <taxon>Bacillati</taxon>
        <taxon>Bacillota</taxon>
        <taxon>Tissierellia</taxon>
        <taxon>Tissierellales</taxon>
        <taxon>Peptoniphilaceae</taxon>
        <taxon>Peptoniphilus</taxon>
    </lineage>
</organism>
<keyword evidence="2" id="KW-0159">Chromosome partition</keyword>
<evidence type="ECO:0000313" key="6">
    <source>
        <dbReference type="Proteomes" id="UP001549162"/>
    </source>
</evidence>
<dbReference type="Pfam" id="PF23552">
    <property type="entry name" value="ParB_C"/>
    <property type="match status" value="1"/>
</dbReference>
<comment type="caution">
    <text evidence="5">The sequence shown here is derived from an EMBL/GenBank/DDBJ whole genome shotgun (WGS) entry which is preliminary data.</text>
</comment>
<dbReference type="SUPFAM" id="SSF110849">
    <property type="entry name" value="ParB/Sulfiredoxin"/>
    <property type="match status" value="1"/>
</dbReference>
<proteinExistence type="inferred from homology"/>
<dbReference type="PROSITE" id="PS50943">
    <property type="entry name" value="HTH_CROC1"/>
    <property type="match status" value="1"/>
</dbReference>
<dbReference type="InterPro" id="IPR001387">
    <property type="entry name" value="Cro/C1-type_HTH"/>
</dbReference>
<dbReference type="InterPro" id="IPR004437">
    <property type="entry name" value="ParB/RepB/Spo0J"/>
</dbReference>
<feature type="domain" description="HTH cro/C1-type" evidence="4">
    <location>
        <begin position="137"/>
        <end position="163"/>
    </location>
</feature>
<dbReference type="Gene3D" id="3.90.1530.30">
    <property type="match status" value="1"/>
</dbReference>
<accession>A0ABV2JCV7</accession>
<dbReference type="PANTHER" id="PTHR33375">
    <property type="entry name" value="CHROMOSOME-PARTITIONING PROTEIN PARB-RELATED"/>
    <property type="match status" value="1"/>
</dbReference>
<evidence type="ECO:0000259" key="4">
    <source>
        <dbReference type="PROSITE" id="PS50943"/>
    </source>
</evidence>
<evidence type="ECO:0000256" key="3">
    <source>
        <dbReference type="ARBA" id="ARBA00023125"/>
    </source>
</evidence>
<dbReference type="CDD" id="cd00093">
    <property type="entry name" value="HTH_XRE"/>
    <property type="match status" value="1"/>
</dbReference>
<dbReference type="Pfam" id="PF02195">
    <property type="entry name" value="ParB_N"/>
    <property type="match status" value="1"/>
</dbReference>
<dbReference type="SMART" id="SM00470">
    <property type="entry name" value="ParB"/>
    <property type="match status" value="1"/>
</dbReference>
<dbReference type="InterPro" id="IPR041468">
    <property type="entry name" value="HTH_ParB/Spo0J"/>
</dbReference>
<dbReference type="CDD" id="cd16393">
    <property type="entry name" value="SPO0J_N"/>
    <property type="match status" value="1"/>
</dbReference>
<keyword evidence="6" id="KW-1185">Reference proteome</keyword>
<gene>
    <name evidence="5" type="ORF">ABID14_001384</name>
</gene>
<dbReference type="InterPro" id="IPR050336">
    <property type="entry name" value="Chromosome_partition/occlusion"/>
</dbReference>
<protein>
    <submittedName>
        <fullName evidence="5">ParB family chromosome partitioning protein</fullName>
    </submittedName>
</protein>
<evidence type="ECO:0000256" key="2">
    <source>
        <dbReference type="ARBA" id="ARBA00022829"/>
    </source>
</evidence>
<dbReference type="InterPro" id="IPR003115">
    <property type="entry name" value="ParB_N"/>
</dbReference>
<dbReference type="InterPro" id="IPR036086">
    <property type="entry name" value="ParB/Sulfiredoxin_sf"/>
</dbReference>